<dbReference type="InterPro" id="IPR001387">
    <property type="entry name" value="Cro/C1-type_HTH"/>
</dbReference>
<dbReference type="AlphaFoldDB" id="A0A6F8YI80"/>
<dbReference type="GO" id="GO:0003700">
    <property type="term" value="F:DNA-binding transcription factor activity"/>
    <property type="evidence" value="ECO:0007669"/>
    <property type="project" value="TreeGrafter"/>
</dbReference>
<dbReference type="CDD" id="cd00093">
    <property type="entry name" value="HTH_XRE"/>
    <property type="match status" value="1"/>
</dbReference>
<evidence type="ECO:0000256" key="1">
    <source>
        <dbReference type="ARBA" id="ARBA00023125"/>
    </source>
</evidence>
<gene>
    <name evidence="3" type="ORF">Psuf_030560</name>
</gene>
<evidence type="ECO:0000313" key="3">
    <source>
        <dbReference type="EMBL" id="BCB85743.1"/>
    </source>
</evidence>
<feature type="domain" description="HTH cro/C1-type" evidence="2">
    <location>
        <begin position="20"/>
        <end position="74"/>
    </location>
</feature>
<dbReference type="InterPro" id="IPR050807">
    <property type="entry name" value="TransReg_Diox_bact_type"/>
</dbReference>
<dbReference type="GO" id="GO:0003677">
    <property type="term" value="F:DNA binding"/>
    <property type="evidence" value="ECO:0007669"/>
    <property type="project" value="UniProtKB-KW"/>
</dbReference>
<dbReference type="KEGG" id="psuu:Psuf_030560"/>
<dbReference type="PANTHER" id="PTHR46797">
    <property type="entry name" value="HTH-TYPE TRANSCRIPTIONAL REGULATOR"/>
    <property type="match status" value="1"/>
</dbReference>
<dbReference type="PANTHER" id="PTHR46797:SF1">
    <property type="entry name" value="METHYLPHOSPHONATE SYNTHASE"/>
    <property type="match status" value="1"/>
</dbReference>
<protein>
    <recommendedName>
        <fullName evidence="2">HTH cro/C1-type domain-containing protein</fullName>
    </recommendedName>
</protein>
<reference evidence="3 4" key="1">
    <citation type="submission" date="2020-03" db="EMBL/GenBank/DDBJ databases">
        <title>Whole genome shotgun sequence of Phytohabitans suffuscus NBRC 105367.</title>
        <authorList>
            <person name="Komaki H."/>
            <person name="Tamura T."/>
        </authorList>
    </citation>
    <scope>NUCLEOTIDE SEQUENCE [LARGE SCALE GENOMIC DNA]</scope>
    <source>
        <strain evidence="3 4">NBRC 105367</strain>
    </source>
</reference>
<dbReference type="EMBL" id="AP022871">
    <property type="protein sequence ID" value="BCB85743.1"/>
    <property type="molecule type" value="Genomic_DNA"/>
</dbReference>
<keyword evidence="1" id="KW-0238">DNA-binding</keyword>
<evidence type="ECO:0000259" key="2">
    <source>
        <dbReference type="PROSITE" id="PS50943"/>
    </source>
</evidence>
<dbReference type="Gene3D" id="1.10.260.40">
    <property type="entry name" value="lambda repressor-like DNA-binding domains"/>
    <property type="match status" value="1"/>
</dbReference>
<dbReference type="Proteomes" id="UP000503011">
    <property type="component" value="Chromosome"/>
</dbReference>
<name>A0A6F8YI80_9ACTN</name>
<dbReference type="SMART" id="SM00530">
    <property type="entry name" value="HTH_XRE"/>
    <property type="match status" value="1"/>
</dbReference>
<organism evidence="3 4">
    <name type="scientific">Phytohabitans suffuscus</name>
    <dbReference type="NCBI Taxonomy" id="624315"/>
    <lineage>
        <taxon>Bacteria</taxon>
        <taxon>Bacillati</taxon>
        <taxon>Actinomycetota</taxon>
        <taxon>Actinomycetes</taxon>
        <taxon>Micromonosporales</taxon>
        <taxon>Micromonosporaceae</taxon>
    </lineage>
</organism>
<evidence type="ECO:0000313" key="4">
    <source>
        <dbReference type="Proteomes" id="UP000503011"/>
    </source>
</evidence>
<dbReference type="GO" id="GO:0005829">
    <property type="term" value="C:cytosol"/>
    <property type="evidence" value="ECO:0007669"/>
    <property type="project" value="TreeGrafter"/>
</dbReference>
<sequence length="122" mass="13306">MAEISDDAIDRFYADIGRRIRDARVDSGATQAQLAARVAMTRSSIANIEAGRQRVPVHVLALISEVLKVELVALFSLNTLDEEHSGLVGLSEQLEGELSTTRDFVEGAIAQLGISVQREEEQ</sequence>
<reference evidence="3 4" key="2">
    <citation type="submission" date="2020-03" db="EMBL/GenBank/DDBJ databases">
        <authorList>
            <person name="Ichikawa N."/>
            <person name="Kimura A."/>
            <person name="Kitahashi Y."/>
            <person name="Uohara A."/>
        </authorList>
    </citation>
    <scope>NUCLEOTIDE SEQUENCE [LARGE SCALE GENOMIC DNA]</scope>
    <source>
        <strain evidence="3 4">NBRC 105367</strain>
    </source>
</reference>
<dbReference type="PROSITE" id="PS50943">
    <property type="entry name" value="HTH_CROC1"/>
    <property type="match status" value="1"/>
</dbReference>
<dbReference type="SUPFAM" id="SSF47413">
    <property type="entry name" value="lambda repressor-like DNA-binding domains"/>
    <property type="match status" value="1"/>
</dbReference>
<proteinExistence type="predicted"/>
<dbReference type="RefSeq" id="WP_173157491.1">
    <property type="nucleotide sequence ID" value="NZ_AP022871.1"/>
</dbReference>
<keyword evidence="4" id="KW-1185">Reference proteome</keyword>
<accession>A0A6F8YI80</accession>
<dbReference type="InterPro" id="IPR010982">
    <property type="entry name" value="Lambda_DNA-bd_dom_sf"/>
</dbReference>
<dbReference type="Pfam" id="PF13560">
    <property type="entry name" value="HTH_31"/>
    <property type="match status" value="1"/>
</dbReference>